<feature type="transmembrane region" description="Helical" evidence="9">
    <location>
        <begin position="603"/>
        <end position="624"/>
    </location>
</feature>
<evidence type="ECO:0000313" key="12">
    <source>
        <dbReference type="Proteomes" id="UP001605036"/>
    </source>
</evidence>
<feature type="transmembrane region" description="Helical" evidence="9">
    <location>
        <begin position="443"/>
        <end position="467"/>
    </location>
</feature>
<feature type="transmembrane region" description="Helical" evidence="9">
    <location>
        <begin position="355"/>
        <end position="375"/>
    </location>
</feature>
<organism evidence="11 12">
    <name type="scientific">Riccia fluitans</name>
    <dbReference type="NCBI Taxonomy" id="41844"/>
    <lineage>
        <taxon>Eukaryota</taxon>
        <taxon>Viridiplantae</taxon>
        <taxon>Streptophyta</taxon>
        <taxon>Embryophyta</taxon>
        <taxon>Marchantiophyta</taxon>
        <taxon>Marchantiopsida</taxon>
        <taxon>Marchantiidae</taxon>
        <taxon>Marchantiales</taxon>
        <taxon>Ricciaceae</taxon>
        <taxon>Riccia</taxon>
    </lineage>
</organism>
<sequence length="635" mass="69408">MHTSVVNRQPFESIFQPAGARVCAFGCWWWDSLVNEKASLQRKARQGRRWNFRWIKFEIVDIMDQGLPTLQLCVLPLSNSCCRSGEFFGLRRFSKSVIPRCSIALNEGFEGTGSLDEKTETSNGAAVEKVVAEEKFTLSRFGKAILDDAKRRYKYYLSDFTDGLQPKAAASTFFLYFACLTPCLAFGGLMATVTGNSIGVVESLIGTSVSGVLYALLSAQPLTLLGPTGIMVIFTGLLYKATVELGVPFLPVYGWVGLWSFAFLSVLAAVEASNLIKHFTRFTDDIFSALISFGFVSEACKTIGSLFKTSSVFSTSTALLSFVLAGGTWILSTFLTELRSSRLLRPNIRNALSDFGPPLAILLMSVVPPILFPGVSIPELPIPSGIATTSGRPWIVPLFSIPGWLIAASAIPAALLTLLIFLDQNITCRLINDPKYKLKKGEGYHLDLFVLGSLMVIGSLFGLPWAVASTVPSLSHVRSLSTVSTGIRGENAAAPVEEIEGVIENRLTGVTIHVLIGASLLLLSVLRFVPVPVTSGLFLYMGFSSLSGNQFVERLKLWAYDPDLYPEYDYTKSVPRPVLHGFTALQLVCLTTLWTLKKTSIGITFPLLILALMPIRNYVAGSLFSTEYLNIMDSH</sequence>
<dbReference type="InterPro" id="IPR011531">
    <property type="entry name" value="HCO3_transpt-like_TM_dom"/>
</dbReference>
<proteinExistence type="inferred from homology"/>
<feature type="transmembrane region" description="Helical" evidence="9">
    <location>
        <begin position="395"/>
        <end position="422"/>
    </location>
</feature>
<keyword evidence="7 9" id="KW-1133">Transmembrane helix</keyword>
<protein>
    <recommendedName>
        <fullName evidence="10">Bicarbonate transporter-like transmembrane domain-containing protein</fullName>
    </recommendedName>
</protein>
<comment type="subcellular location">
    <subcellularLocation>
        <location evidence="1">Cell membrane</location>
        <topology evidence="1">Multi-pass membrane protein</topology>
    </subcellularLocation>
</comment>
<comment type="similarity">
    <text evidence="2">Belongs to the anion exchanger (TC 2.A.31.3) family.</text>
</comment>
<feature type="transmembrane region" description="Helical" evidence="9">
    <location>
        <begin position="313"/>
        <end position="335"/>
    </location>
</feature>
<keyword evidence="6 9" id="KW-0812">Transmembrane</keyword>
<reference evidence="11 12" key="1">
    <citation type="submission" date="2024-09" db="EMBL/GenBank/DDBJ databases">
        <title>Chromosome-scale assembly of Riccia fluitans.</title>
        <authorList>
            <person name="Paukszto L."/>
            <person name="Sawicki J."/>
            <person name="Karawczyk K."/>
            <person name="Piernik-Szablinska J."/>
            <person name="Szczecinska M."/>
            <person name="Mazdziarz M."/>
        </authorList>
    </citation>
    <scope>NUCLEOTIDE SEQUENCE [LARGE SCALE GENOMIC DNA]</scope>
    <source>
        <strain evidence="11">Rf_01</strain>
        <tissue evidence="11">Aerial parts of the thallus</tissue>
    </source>
</reference>
<keyword evidence="4" id="KW-0813">Transport</keyword>
<dbReference type="InterPro" id="IPR003020">
    <property type="entry name" value="HCO3_transpt_euk"/>
</dbReference>
<evidence type="ECO:0000256" key="6">
    <source>
        <dbReference type="ARBA" id="ARBA00022692"/>
    </source>
</evidence>
<dbReference type="PANTHER" id="PTHR11453:SF127">
    <property type="entry name" value="SOLUTE CARRIER FAMILY 4 MEMBER 11"/>
    <property type="match status" value="1"/>
</dbReference>
<dbReference type="Gene3D" id="1.10.287.570">
    <property type="entry name" value="Helical hairpin bin"/>
    <property type="match status" value="1"/>
</dbReference>
<comment type="similarity">
    <text evidence="3">Belongs to the anion exchanger (TC 2.A.31) family.</text>
</comment>
<dbReference type="AlphaFoldDB" id="A0ABD1Y735"/>
<feature type="transmembrane region" description="Helical" evidence="9">
    <location>
        <begin position="173"/>
        <end position="191"/>
    </location>
</feature>
<evidence type="ECO:0000256" key="2">
    <source>
        <dbReference type="ARBA" id="ARBA00006262"/>
    </source>
</evidence>
<evidence type="ECO:0000313" key="11">
    <source>
        <dbReference type="EMBL" id="KAL2622224.1"/>
    </source>
</evidence>
<dbReference type="Pfam" id="PF00955">
    <property type="entry name" value="HCO3_cotransp"/>
    <property type="match status" value="2"/>
</dbReference>
<dbReference type="GO" id="GO:0005886">
    <property type="term" value="C:plasma membrane"/>
    <property type="evidence" value="ECO:0007669"/>
    <property type="project" value="UniProtKB-SubCell"/>
</dbReference>
<evidence type="ECO:0000256" key="9">
    <source>
        <dbReference type="SAM" id="Phobius"/>
    </source>
</evidence>
<keyword evidence="12" id="KW-1185">Reference proteome</keyword>
<evidence type="ECO:0000256" key="8">
    <source>
        <dbReference type="ARBA" id="ARBA00023136"/>
    </source>
</evidence>
<evidence type="ECO:0000259" key="10">
    <source>
        <dbReference type="Pfam" id="PF00955"/>
    </source>
</evidence>
<dbReference type="PRINTS" id="PR01231">
    <property type="entry name" value="HCO3TRNSPORT"/>
</dbReference>
<feature type="domain" description="Bicarbonate transporter-like transmembrane" evidence="10">
    <location>
        <begin position="143"/>
        <end position="312"/>
    </location>
</feature>
<keyword evidence="5" id="KW-1003">Cell membrane</keyword>
<evidence type="ECO:0000256" key="4">
    <source>
        <dbReference type="ARBA" id="ARBA00022448"/>
    </source>
</evidence>
<gene>
    <name evidence="11" type="ORF">R1flu_002429</name>
</gene>
<evidence type="ECO:0000256" key="3">
    <source>
        <dbReference type="ARBA" id="ARBA00010993"/>
    </source>
</evidence>
<dbReference type="Proteomes" id="UP001605036">
    <property type="component" value="Unassembled WGS sequence"/>
</dbReference>
<comment type="caution">
    <text evidence="11">The sequence shown here is derived from an EMBL/GenBank/DDBJ whole genome shotgun (WGS) entry which is preliminary data.</text>
</comment>
<evidence type="ECO:0000256" key="1">
    <source>
        <dbReference type="ARBA" id="ARBA00004651"/>
    </source>
</evidence>
<keyword evidence="8 9" id="KW-0472">Membrane</keyword>
<dbReference type="FunFam" id="1.10.287.570:FF:000001">
    <property type="entry name" value="Anion exchange protein"/>
    <property type="match status" value="1"/>
</dbReference>
<name>A0ABD1Y735_9MARC</name>
<feature type="domain" description="Bicarbonate transporter-like transmembrane" evidence="10">
    <location>
        <begin position="314"/>
        <end position="634"/>
    </location>
</feature>
<evidence type="ECO:0000256" key="7">
    <source>
        <dbReference type="ARBA" id="ARBA00022989"/>
    </source>
</evidence>
<evidence type="ECO:0000256" key="5">
    <source>
        <dbReference type="ARBA" id="ARBA00022475"/>
    </source>
</evidence>
<feature type="transmembrane region" description="Helical" evidence="9">
    <location>
        <begin position="510"/>
        <end position="529"/>
    </location>
</feature>
<dbReference type="PANTHER" id="PTHR11453">
    <property type="entry name" value="ANION EXCHANGE PROTEIN"/>
    <property type="match status" value="1"/>
</dbReference>
<feature type="transmembrane region" description="Helical" evidence="9">
    <location>
        <begin position="224"/>
        <end position="241"/>
    </location>
</feature>
<accession>A0ABD1Y735</accession>
<dbReference type="EMBL" id="JBHFFA010000006">
    <property type="protein sequence ID" value="KAL2622224.1"/>
    <property type="molecule type" value="Genomic_DNA"/>
</dbReference>
<feature type="transmembrane region" description="Helical" evidence="9">
    <location>
        <begin position="253"/>
        <end position="274"/>
    </location>
</feature>